<dbReference type="InterPro" id="IPR002035">
    <property type="entry name" value="VWF_A"/>
</dbReference>
<dbReference type="InterPro" id="IPR033881">
    <property type="entry name" value="vWA_BatA_type"/>
</dbReference>
<name>A0ABQ6M1T7_9GAMM</name>
<dbReference type="Proteomes" id="UP001224392">
    <property type="component" value="Unassembled WGS sequence"/>
</dbReference>
<dbReference type="CDD" id="cd01467">
    <property type="entry name" value="vWA_BatA_type"/>
    <property type="match status" value="1"/>
</dbReference>
<gene>
    <name evidence="3" type="ORF">MNKW57_26370</name>
</gene>
<proteinExistence type="predicted"/>
<accession>A0ABQ6M1T7</accession>
<feature type="transmembrane region" description="Helical" evidence="1">
    <location>
        <begin position="55"/>
        <end position="74"/>
    </location>
</feature>
<dbReference type="Pfam" id="PF00092">
    <property type="entry name" value="VWA"/>
    <property type="match status" value="1"/>
</dbReference>
<evidence type="ECO:0000313" key="3">
    <source>
        <dbReference type="EMBL" id="GMG88316.1"/>
    </source>
</evidence>
<dbReference type="EMBL" id="BSYJ01000005">
    <property type="protein sequence ID" value="GMG88316.1"/>
    <property type="molecule type" value="Genomic_DNA"/>
</dbReference>
<feature type="domain" description="VWFA" evidence="2">
    <location>
        <begin position="87"/>
        <end position="285"/>
    </location>
</feature>
<feature type="transmembrane region" description="Helical" evidence="1">
    <location>
        <begin position="6"/>
        <end position="23"/>
    </location>
</feature>
<organism evidence="3 4">
    <name type="scientific">Biformimicrobium ophioploci</name>
    <dbReference type="NCBI Taxonomy" id="3036711"/>
    <lineage>
        <taxon>Bacteria</taxon>
        <taxon>Pseudomonadati</taxon>
        <taxon>Pseudomonadota</taxon>
        <taxon>Gammaproteobacteria</taxon>
        <taxon>Cellvibrionales</taxon>
        <taxon>Microbulbiferaceae</taxon>
        <taxon>Biformimicrobium</taxon>
    </lineage>
</organism>
<dbReference type="InterPro" id="IPR036465">
    <property type="entry name" value="vWFA_dom_sf"/>
</dbReference>
<protein>
    <submittedName>
        <fullName evidence="3">VWA domain-containing protein</fullName>
    </submittedName>
</protein>
<reference evidence="3 4" key="1">
    <citation type="submission" date="2023-04" db="EMBL/GenBank/DDBJ databases">
        <title>Marinobulbifer ophiurae gen. nov., sp. Nov., isolate from tissue of brittle star Ophioplocus japonicus.</title>
        <authorList>
            <person name="Kawano K."/>
            <person name="Sawayama S."/>
            <person name="Nakagawa S."/>
        </authorList>
    </citation>
    <scope>NUCLEOTIDE SEQUENCE [LARGE SCALE GENOMIC DNA]</scope>
    <source>
        <strain evidence="3 4">NKW57</strain>
    </source>
</reference>
<keyword evidence="1" id="KW-0472">Membrane</keyword>
<dbReference type="SUPFAM" id="SSF53300">
    <property type="entry name" value="vWA-like"/>
    <property type="match status" value="1"/>
</dbReference>
<keyword evidence="4" id="KW-1185">Reference proteome</keyword>
<dbReference type="SMART" id="SM00327">
    <property type="entry name" value="VWA"/>
    <property type="match status" value="1"/>
</dbReference>
<dbReference type="InterPro" id="IPR050768">
    <property type="entry name" value="UPF0353/GerABKA_families"/>
</dbReference>
<dbReference type="PROSITE" id="PS50234">
    <property type="entry name" value="VWFA"/>
    <property type="match status" value="1"/>
</dbReference>
<dbReference type="Gene3D" id="3.40.50.410">
    <property type="entry name" value="von Willebrand factor, type A domain"/>
    <property type="match status" value="1"/>
</dbReference>
<dbReference type="RefSeq" id="WP_285764922.1">
    <property type="nucleotide sequence ID" value="NZ_BSYJ01000005.1"/>
</dbReference>
<evidence type="ECO:0000256" key="1">
    <source>
        <dbReference type="SAM" id="Phobius"/>
    </source>
</evidence>
<dbReference type="PANTHER" id="PTHR22550">
    <property type="entry name" value="SPORE GERMINATION PROTEIN"/>
    <property type="match status" value="1"/>
</dbReference>
<keyword evidence="1" id="KW-1133">Transmembrane helix</keyword>
<keyword evidence="1" id="KW-0812">Transmembrane</keyword>
<dbReference type="PANTHER" id="PTHR22550:SF18">
    <property type="entry name" value="VWFA DOMAIN-CONTAINING PROTEIN"/>
    <property type="match status" value="1"/>
</dbReference>
<comment type="caution">
    <text evidence="3">The sequence shown here is derived from an EMBL/GenBank/DDBJ whole genome shotgun (WGS) entry which is preliminary data.</text>
</comment>
<feature type="transmembrane region" description="Helical" evidence="1">
    <location>
        <begin position="304"/>
        <end position="325"/>
    </location>
</feature>
<evidence type="ECO:0000259" key="2">
    <source>
        <dbReference type="PROSITE" id="PS50234"/>
    </source>
</evidence>
<sequence>MFEFGNLWAWLMLPLPILFALGLRPAKLQQSALKVPYFDAIKGGSERSTRRGRNLVLLSLIWLLLVAAAARPQWYGEVISQPASARDLLLAVDISGSMESPDMVVNNRQVTRIAVVKAVVDQFIQRRTGDRLGLVLFGSRAYMQSPLTFDRKTVGTLLREAQIGFAGQGTAIGDAIGLATKRLLKRPAEQRVLILLTDGANSAGEVPPLKAAELAKQSGVKVYTIGVGAEEFSRPGLFGSNYMSRRINPSADLDEETLRKIADITGGQYFRARDPQELQQIYLELDKLEPMEQEAAQFRPVVSLYWYPLAAALLLAIAWLVSPLLRSRLSAWQNPADRKVGRQEVANG</sequence>
<evidence type="ECO:0000313" key="4">
    <source>
        <dbReference type="Proteomes" id="UP001224392"/>
    </source>
</evidence>